<feature type="signal peptide" evidence="4">
    <location>
        <begin position="1"/>
        <end position="19"/>
    </location>
</feature>
<organism evidence="8 9">
    <name type="scientific">Cyphellophora attinorum</name>
    <dbReference type="NCBI Taxonomy" id="1664694"/>
    <lineage>
        <taxon>Eukaryota</taxon>
        <taxon>Fungi</taxon>
        <taxon>Dikarya</taxon>
        <taxon>Ascomycota</taxon>
        <taxon>Pezizomycotina</taxon>
        <taxon>Eurotiomycetes</taxon>
        <taxon>Chaetothyriomycetidae</taxon>
        <taxon>Chaetothyriales</taxon>
        <taxon>Cyphellophoraceae</taxon>
        <taxon>Cyphellophora</taxon>
    </lineage>
</organism>
<feature type="chain" id="PRO_5005873166" evidence="4">
    <location>
        <begin position="20"/>
        <end position="646"/>
    </location>
</feature>
<dbReference type="Pfam" id="PF00703">
    <property type="entry name" value="Glyco_hydro_2"/>
    <property type="match status" value="1"/>
</dbReference>
<comment type="similarity">
    <text evidence="1">Belongs to the glycosyl hydrolase 2 family.</text>
</comment>
<dbReference type="Gene3D" id="2.60.120.260">
    <property type="entry name" value="Galactose-binding domain-like"/>
    <property type="match status" value="1"/>
</dbReference>
<dbReference type="VEuPathDB" id="FungiDB:AB675_10533"/>
<dbReference type="InterPro" id="IPR006104">
    <property type="entry name" value="Glyco_hydro_2_N"/>
</dbReference>
<dbReference type="GO" id="GO:0005975">
    <property type="term" value="P:carbohydrate metabolic process"/>
    <property type="evidence" value="ECO:0007669"/>
    <property type="project" value="InterPro"/>
</dbReference>
<protein>
    <submittedName>
        <fullName evidence="8">Beta-galactosidase</fullName>
    </submittedName>
</protein>
<dbReference type="InterPro" id="IPR013783">
    <property type="entry name" value="Ig-like_fold"/>
</dbReference>
<dbReference type="PANTHER" id="PTHR42732:SF2">
    <property type="entry name" value="BETA-MANNOSIDASE"/>
    <property type="match status" value="1"/>
</dbReference>
<evidence type="ECO:0000256" key="3">
    <source>
        <dbReference type="ARBA" id="ARBA00023295"/>
    </source>
</evidence>
<keyword evidence="4" id="KW-0732">Signal</keyword>
<feature type="domain" description="Glycoside hydrolase family 2 catalytic" evidence="6">
    <location>
        <begin position="349"/>
        <end position="482"/>
    </location>
</feature>
<evidence type="ECO:0000259" key="7">
    <source>
        <dbReference type="Pfam" id="PF02837"/>
    </source>
</evidence>
<dbReference type="Proteomes" id="UP000038010">
    <property type="component" value="Unassembled WGS sequence"/>
</dbReference>
<dbReference type="RefSeq" id="XP_018000696.1">
    <property type="nucleotide sequence ID" value="XM_018139312.1"/>
</dbReference>
<dbReference type="Pfam" id="PF02837">
    <property type="entry name" value="Glyco_hydro_2_N"/>
    <property type="match status" value="1"/>
</dbReference>
<keyword evidence="2" id="KW-0378">Hydrolase</keyword>
<evidence type="ECO:0000256" key="4">
    <source>
        <dbReference type="SAM" id="SignalP"/>
    </source>
</evidence>
<dbReference type="SUPFAM" id="SSF51445">
    <property type="entry name" value="(Trans)glycosidases"/>
    <property type="match status" value="1"/>
</dbReference>
<dbReference type="GO" id="GO:0004553">
    <property type="term" value="F:hydrolase activity, hydrolyzing O-glycosyl compounds"/>
    <property type="evidence" value="ECO:0007669"/>
    <property type="project" value="InterPro"/>
</dbReference>
<gene>
    <name evidence="8" type="ORF">AB675_10533</name>
</gene>
<evidence type="ECO:0000256" key="2">
    <source>
        <dbReference type="ARBA" id="ARBA00022801"/>
    </source>
</evidence>
<dbReference type="Pfam" id="PF02836">
    <property type="entry name" value="Glyco_hydro_2_C"/>
    <property type="match status" value="1"/>
</dbReference>
<dbReference type="AlphaFoldDB" id="A0A0N1HBI2"/>
<reference evidence="8 9" key="1">
    <citation type="submission" date="2015-06" db="EMBL/GenBank/DDBJ databases">
        <title>Draft genome of the ant-associated black yeast Phialophora attae CBS 131958.</title>
        <authorList>
            <person name="Moreno L.F."/>
            <person name="Stielow B.J."/>
            <person name="de Hoog S."/>
            <person name="Vicente V.A."/>
            <person name="Weiss V.A."/>
            <person name="de Vries M."/>
            <person name="Cruz L.M."/>
            <person name="Souza E.M."/>
        </authorList>
    </citation>
    <scope>NUCLEOTIDE SEQUENCE [LARGE SCALE GENOMIC DNA]</scope>
    <source>
        <strain evidence="8 9">CBS 131958</strain>
    </source>
</reference>
<evidence type="ECO:0000313" key="8">
    <source>
        <dbReference type="EMBL" id="KPI40733.1"/>
    </source>
</evidence>
<feature type="domain" description="Glycoside hydrolase family 2 immunoglobulin-like beta-sandwich" evidence="5">
    <location>
        <begin position="218"/>
        <end position="307"/>
    </location>
</feature>
<dbReference type="InterPro" id="IPR008979">
    <property type="entry name" value="Galactose-bd-like_sf"/>
</dbReference>
<dbReference type="GeneID" id="28731192"/>
<evidence type="ECO:0000259" key="5">
    <source>
        <dbReference type="Pfam" id="PF00703"/>
    </source>
</evidence>
<dbReference type="OrthoDB" id="408320at2759"/>
<dbReference type="InterPro" id="IPR006103">
    <property type="entry name" value="Glyco_hydro_2_cat"/>
</dbReference>
<evidence type="ECO:0000256" key="1">
    <source>
        <dbReference type="ARBA" id="ARBA00007401"/>
    </source>
</evidence>
<accession>A0A0N1HBI2</accession>
<dbReference type="InterPro" id="IPR006102">
    <property type="entry name" value="Ig-like_GH2"/>
</dbReference>
<proteinExistence type="inferred from homology"/>
<dbReference type="Gene3D" id="2.60.40.10">
    <property type="entry name" value="Immunoglobulins"/>
    <property type="match status" value="1"/>
</dbReference>
<dbReference type="EMBL" id="LFJN01000011">
    <property type="protein sequence ID" value="KPI40733.1"/>
    <property type="molecule type" value="Genomic_DNA"/>
</dbReference>
<comment type="caution">
    <text evidence="8">The sequence shown here is derived from an EMBL/GenBank/DDBJ whole genome shotgun (WGS) entry which is preliminary data.</text>
</comment>
<dbReference type="InterPro" id="IPR017853">
    <property type="entry name" value="GH"/>
</dbReference>
<evidence type="ECO:0000259" key="6">
    <source>
        <dbReference type="Pfam" id="PF02836"/>
    </source>
</evidence>
<keyword evidence="9" id="KW-1185">Reference proteome</keyword>
<sequence length="646" mass="73329">MKVIFLFLGALLLYHTAGAVIDYHRVPPYEAPTTYTVQKPPLDTPWTYRLGSNPWPEYPRPQLQREHWQNLNGIWKYRNATGPNEPPPWNQDLPHEVLVPSCLESALSGVQGEYTIHSWFSTNFTVPELWRDGRVLLNFGAVDYEAVIYINGQQIAINRGGYATFTIDVTDYVSTGDEPDAVNPIGKQTLQDPNHYFYTPCSGIWQSVWIEAAATEYVTRLDLSGDMNGQVTVNVHTLNSVSGNAEIRIRDRDQSATILAANPFKTNGEFIFTTGQVPKRWSPDSPVLYDVEIIVGGETIRSYMGFRTYENRNINGVYRPMLNGEFIFPFGTLDQGYWPDGIYVAPNRKAMTYDLNMLKAVGFNMVRKHIKVEPSLFYTACDELGLLVIQDMPSPRTGNRIEYSNCTRPPYLPNVDEQADFVDQLGRMVDQLKSHPSIFAWTIYNEGWGQLLTRQNGHYQEFDLVDLVRSRDPTRLISATSGWTDHGAGDFSDTHSYASPKCGTPFYKIPSPAYDPTRIAFQGEFGGIGHNLTDAHLWKVQDAIDTINQTYEINADLNSFNYRARQLLREFREQVELFDCSGGVWTQTTDVEGELNGLLSYDRRVLRVDLNVWRTEIQALYDAAAARGAMNYSIGEPVELELKNHL</sequence>
<dbReference type="SUPFAM" id="SSF49785">
    <property type="entry name" value="Galactose-binding domain-like"/>
    <property type="match status" value="1"/>
</dbReference>
<dbReference type="SUPFAM" id="SSF49303">
    <property type="entry name" value="beta-Galactosidase/glucuronidase domain"/>
    <property type="match status" value="1"/>
</dbReference>
<evidence type="ECO:0000313" key="9">
    <source>
        <dbReference type="Proteomes" id="UP000038010"/>
    </source>
</evidence>
<keyword evidence="3" id="KW-0326">Glycosidase</keyword>
<name>A0A0N1HBI2_9EURO</name>
<dbReference type="STRING" id="1664694.A0A0N1HBI2"/>
<dbReference type="PANTHER" id="PTHR42732">
    <property type="entry name" value="BETA-GALACTOSIDASE"/>
    <property type="match status" value="1"/>
</dbReference>
<feature type="domain" description="Glycosyl hydrolases family 2 sugar binding" evidence="7">
    <location>
        <begin position="117"/>
        <end position="182"/>
    </location>
</feature>
<dbReference type="Gene3D" id="3.20.20.80">
    <property type="entry name" value="Glycosidases"/>
    <property type="match status" value="1"/>
</dbReference>
<dbReference type="InterPro" id="IPR036156">
    <property type="entry name" value="Beta-gal/glucu_dom_sf"/>
</dbReference>
<dbReference type="InterPro" id="IPR051913">
    <property type="entry name" value="GH2_Domain-Containing"/>
</dbReference>